<evidence type="ECO:0000256" key="1">
    <source>
        <dbReference type="ARBA" id="ARBA00022475"/>
    </source>
</evidence>
<dbReference type="HAMAP" id="MF_02065">
    <property type="entry name" value="MltG"/>
    <property type="match status" value="1"/>
</dbReference>
<keyword evidence="6 7" id="KW-0961">Cell wall biogenesis/degradation</keyword>
<comment type="caution">
    <text evidence="8">The sequence shown here is derived from an EMBL/GenBank/DDBJ whole genome shotgun (WGS) entry which is preliminary data.</text>
</comment>
<name>A0A1C0B5I9_9BACT</name>
<dbReference type="GO" id="GO:0005886">
    <property type="term" value="C:plasma membrane"/>
    <property type="evidence" value="ECO:0007669"/>
    <property type="project" value="UniProtKB-SubCell"/>
</dbReference>
<comment type="subcellular location">
    <subcellularLocation>
        <location evidence="7">Cell membrane</location>
        <topology evidence="7">Single-pass membrane protein</topology>
    </subcellularLocation>
</comment>
<dbReference type="PATRIC" id="fig|544718.51.peg.1656"/>
<evidence type="ECO:0000256" key="4">
    <source>
        <dbReference type="ARBA" id="ARBA00023136"/>
    </source>
</evidence>
<keyword evidence="5 7" id="KW-0456">Lyase</keyword>
<dbReference type="EC" id="4.2.2.29" evidence="7"/>
<evidence type="ECO:0000256" key="3">
    <source>
        <dbReference type="ARBA" id="ARBA00022989"/>
    </source>
</evidence>
<evidence type="ECO:0000256" key="6">
    <source>
        <dbReference type="ARBA" id="ARBA00023316"/>
    </source>
</evidence>
<dbReference type="NCBIfam" id="TIGR00247">
    <property type="entry name" value="endolytic transglycosylase MltG"/>
    <property type="match status" value="1"/>
</dbReference>
<proteinExistence type="inferred from homology"/>
<keyword evidence="3 7" id="KW-1133">Transmembrane helix</keyword>
<dbReference type="EMBL" id="LCUJ01000007">
    <property type="protein sequence ID" value="OCL98166.1"/>
    <property type="molecule type" value="Genomic_DNA"/>
</dbReference>
<organism evidence="8 9">
    <name type="scientific">Aliarcobacter thereius</name>
    <dbReference type="NCBI Taxonomy" id="544718"/>
    <lineage>
        <taxon>Bacteria</taxon>
        <taxon>Pseudomonadati</taxon>
        <taxon>Campylobacterota</taxon>
        <taxon>Epsilonproteobacteria</taxon>
        <taxon>Campylobacterales</taxon>
        <taxon>Arcobacteraceae</taxon>
        <taxon>Aliarcobacter</taxon>
    </lineage>
</organism>
<comment type="function">
    <text evidence="7">Functions as a peptidoglycan terminase that cleaves nascent peptidoglycan strands endolytically to terminate their elongation.</text>
</comment>
<reference evidence="9" key="1">
    <citation type="submission" date="2015-05" db="EMBL/GenBank/DDBJ databases">
        <authorList>
            <person name="Rovetto F."/>
            <person name="Cocolin L."/>
            <person name="Illeghems K."/>
            <person name="Van Nieuwerburgh F."/>
            <person name="Houf K."/>
        </authorList>
    </citation>
    <scope>NUCLEOTIDE SEQUENCE [LARGE SCALE GENOMIC DNA]</scope>
    <source>
        <strain evidence="9">DU22</strain>
    </source>
</reference>
<keyword evidence="1 7" id="KW-1003">Cell membrane</keyword>
<evidence type="ECO:0000256" key="5">
    <source>
        <dbReference type="ARBA" id="ARBA00023239"/>
    </source>
</evidence>
<feature type="transmembrane region" description="Helical" evidence="7">
    <location>
        <begin position="21"/>
        <end position="44"/>
    </location>
</feature>
<keyword evidence="2 7" id="KW-0812">Transmembrane</keyword>
<feature type="site" description="Important for catalytic activity" evidence="7">
    <location>
        <position position="218"/>
    </location>
</feature>
<dbReference type="Gene3D" id="3.30.160.60">
    <property type="entry name" value="Classic Zinc Finger"/>
    <property type="match status" value="1"/>
</dbReference>
<comment type="similarity">
    <text evidence="7">Belongs to the transglycosylase MltG family.</text>
</comment>
<evidence type="ECO:0000256" key="7">
    <source>
        <dbReference type="HAMAP-Rule" id="MF_02065"/>
    </source>
</evidence>
<keyword evidence="4 7" id="KW-0472">Membrane</keyword>
<dbReference type="Pfam" id="PF02618">
    <property type="entry name" value="YceG"/>
    <property type="match status" value="1"/>
</dbReference>
<accession>A0A1C0B5I9</accession>
<protein>
    <recommendedName>
        <fullName evidence="7">Endolytic murein transglycosylase</fullName>
        <ecNumber evidence="7">4.2.2.29</ecNumber>
    </recommendedName>
    <alternativeName>
        <fullName evidence="7">Peptidoglycan lytic transglycosylase</fullName>
    </alternativeName>
    <alternativeName>
        <fullName evidence="7">Peptidoglycan polymerization terminase</fullName>
    </alternativeName>
</protein>
<dbReference type="AlphaFoldDB" id="A0A1C0B5I9"/>
<dbReference type="GO" id="GO:0071555">
    <property type="term" value="P:cell wall organization"/>
    <property type="evidence" value="ECO:0007669"/>
    <property type="project" value="UniProtKB-KW"/>
</dbReference>
<dbReference type="GO" id="GO:0009252">
    <property type="term" value="P:peptidoglycan biosynthetic process"/>
    <property type="evidence" value="ECO:0007669"/>
    <property type="project" value="UniProtKB-UniRule"/>
</dbReference>
<comment type="catalytic activity">
    <reaction evidence="7">
        <text>a peptidoglycan chain = a peptidoglycan chain with N-acetyl-1,6-anhydromuramyl-[peptide] at the reducing end + a peptidoglycan chain with N-acetylglucosamine at the non-reducing end.</text>
        <dbReference type="EC" id="4.2.2.29"/>
    </reaction>
</comment>
<dbReference type="STRING" id="544718.AAX25_01459"/>
<dbReference type="GO" id="GO:0008932">
    <property type="term" value="F:lytic endotransglycosylase activity"/>
    <property type="evidence" value="ECO:0007669"/>
    <property type="project" value="UniProtKB-UniRule"/>
</dbReference>
<gene>
    <name evidence="7" type="primary">mltG</name>
    <name evidence="8" type="ORF">AAX29_01685</name>
</gene>
<dbReference type="Proteomes" id="UP000093281">
    <property type="component" value="Unassembled WGS sequence"/>
</dbReference>
<evidence type="ECO:0000256" key="2">
    <source>
        <dbReference type="ARBA" id="ARBA00022692"/>
    </source>
</evidence>
<dbReference type="InterPro" id="IPR003770">
    <property type="entry name" value="MLTG-like"/>
</dbReference>
<sequence>MIPINKSININKNGKTINKKDALLIFINTINLVLIASIFLLYYLTMPVVTSKVLFIPKGSTKSIVTHLNKNYYEVNKIDELILDNFGFVQSGWIDIKVNKLTKMDFLLKLLKSKAALKSITLIPGETAHFFLKKLALEFSLDENKLNNIYDKYAYKLDGNILAETYSLPIGMSEEHLLFYLFSHTNKKYEEYSNKIFGFYDKEQWYKYVTLASIIQKEAATIDEMPIVSSVIYNRLKKKMPLQMDGTLNYGVYSNTKITAMRIKEDNSSYNTYKNRGIPKNPVCAVSLDAIKAAIFPVKSDYLYFVRDNNNGLHKFSSSYIEHKGNINSNIGVIKNYSKINDNPSKIDDEAKNIMKNDISKQTVPSIKDLFNNIN</sequence>
<dbReference type="PANTHER" id="PTHR30518:SF2">
    <property type="entry name" value="ENDOLYTIC MUREIN TRANSGLYCOSYLASE"/>
    <property type="match status" value="1"/>
</dbReference>
<dbReference type="PANTHER" id="PTHR30518">
    <property type="entry name" value="ENDOLYTIC MUREIN TRANSGLYCOSYLASE"/>
    <property type="match status" value="1"/>
</dbReference>
<evidence type="ECO:0000313" key="8">
    <source>
        <dbReference type="EMBL" id="OCL98166.1"/>
    </source>
</evidence>
<evidence type="ECO:0000313" key="9">
    <source>
        <dbReference type="Proteomes" id="UP000093281"/>
    </source>
</evidence>